<gene>
    <name evidence="2" type="ORF">DCAF_LOCUS3600</name>
</gene>
<sequence>MKTIPDPSGLSRSNSIGSPWRLNDHSMGRELALVDVYLSILMHESCIRIIPLDCHMKTMHKWHQQRTSEVKAKRIEIIQDAHALIGRPVKREIEGWFKANRQPPVTSR</sequence>
<evidence type="ECO:0000256" key="1">
    <source>
        <dbReference type="SAM" id="MobiDB-lite"/>
    </source>
</evidence>
<reference evidence="2 3" key="1">
    <citation type="submission" date="2024-01" db="EMBL/GenBank/DDBJ databases">
        <authorList>
            <person name="Waweru B."/>
        </authorList>
    </citation>
    <scope>NUCLEOTIDE SEQUENCE [LARGE SCALE GENOMIC DNA]</scope>
</reference>
<name>A0AAV1QYS9_9ROSI</name>
<feature type="region of interest" description="Disordered" evidence="1">
    <location>
        <begin position="1"/>
        <end position="23"/>
    </location>
</feature>
<organism evidence="2 3">
    <name type="scientific">Dovyalis caffra</name>
    <dbReference type="NCBI Taxonomy" id="77055"/>
    <lineage>
        <taxon>Eukaryota</taxon>
        <taxon>Viridiplantae</taxon>
        <taxon>Streptophyta</taxon>
        <taxon>Embryophyta</taxon>
        <taxon>Tracheophyta</taxon>
        <taxon>Spermatophyta</taxon>
        <taxon>Magnoliopsida</taxon>
        <taxon>eudicotyledons</taxon>
        <taxon>Gunneridae</taxon>
        <taxon>Pentapetalae</taxon>
        <taxon>rosids</taxon>
        <taxon>fabids</taxon>
        <taxon>Malpighiales</taxon>
        <taxon>Salicaceae</taxon>
        <taxon>Flacourtieae</taxon>
        <taxon>Dovyalis</taxon>
    </lineage>
</organism>
<evidence type="ECO:0000313" key="2">
    <source>
        <dbReference type="EMBL" id="CAK7325908.1"/>
    </source>
</evidence>
<keyword evidence="3" id="KW-1185">Reference proteome</keyword>
<comment type="caution">
    <text evidence="2">The sequence shown here is derived from an EMBL/GenBank/DDBJ whole genome shotgun (WGS) entry which is preliminary data.</text>
</comment>
<proteinExistence type="predicted"/>
<protein>
    <submittedName>
        <fullName evidence="2">Uncharacterized protein</fullName>
    </submittedName>
</protein>
<dbReference type="Proteomes" id="UP001314170">
    <property type="component" value="Unassembled WGS sequence"/>
</dbReference>
<accession>A0AAV1QYS9</accession>
<dbReference type="EMBL" id="CAWUPB010000850">
    <property type="protein sequence ID" value="CAK7325908.1"/>
    <property type="molecule type" value="Genomic_DNA"/>
</dbReference>
<evidence type="ECO:0000313" key="3">
    <source>
        <dbReference type="Proteomes" id="UP001314170"/>
    </source>
</evidence>
<dbReference type="AlphaFoldDB" id="A0AAV1QYS9"/>